<comment type="caution">
    <text evidence="3">The sequence shown here is derived from an EMBL/GenBank/DDBJ whole genome shotgun (WGS) entry which is preliminary data.</text>
</comment>
<dbReference type="EMBL" id="AMWN01000007">
    <property type="protein sequence ID" value="EXJ81726.1"/>
    <property type="molecule type" value="Genomic_DNA"/>
</dbReference>
<dbReference type="RefSeq" id="XP_007726847.1">
    <property type="nucleotide sequence ID" value="XM_007728657.1"/>
</dbReference>
<sequence>MEEQHVRMIEGTNIANYPAQTVYVLGLCLILCVLLVLRRSTRHALLPDAEIAMSEPLSTYSDMQKPYNRPGDHGAGAQQAHLTDLFGSFPERTYMDTGPLTSGYLAAKADIEVADKLHAEREKQQHQQRQQQQQQQQQRKQQGAAIDIKVEANRVPMKQDESHRRASYPQTSDARASLHAASNHDDTEHSLDSHDPNLIWRRRTMIFLGRA</sequence>
<evidence type="ECO:0000256" key="1">
    <source>
        <dbReference type="SAM" id="MobiDB-lite"/>
    </source>
</evidence>
<feature type="region of interest" description="Disordered" evidence="1">
    <location>
        <begin position="119"/>
        <end position="194"/>
    </location>
</feature>
<reference evidence="3 4" key="1">
    <citation type="submission" date="2013-03" db="EMBL/GenBank/DDBJ databases">
        <title>The Genome Sequence of Capronia coronata CBS 617.96.</title>
        <authorList>
            <consortium name="The Broad Institute Genomics Platform"/>
            <person name="Cuomo C."/>
            <person name="de Hoog S."/>
            <person name="Gorbushina A."/>
            <person name="Walker B."/>
            <person name="Young S.K."/>
            <person name="Zeng Q."/>
            <person name="Gargeya S."/>
            <person name="Fitzgerald M."/>
            <person name="Haas B."/>
            <person name="Abouelleil A."/>
            <person name="Allen A.W."/>
            <person name="Alvarado L."/>
            <person name="Arachchi H.M."/>
            <person name="Berlin A.M."/>
            <person name="Chapman S.B."/>
            <person name="Gainer-Dewar J."/>
            <person name="Goldberg J."/>
            <person name="Griggs A."/>
            <person name="Gujja S."/>
            <person name="Hansen M."/>
            <person name="Howarth C."/>
            <person name="Imamovic A."/>
            <person name="Ireland A."/>
            <person name="Larimer J."/>
            <person name="McCowan C."/>
            <person name="Murphy C."/>
            <person name="Pearson M."/>
            <person name="Poon T.W."/>
            <person name="Priest M."/>
            <person name="Roberts A."/>
            <person name="Saif S."/>
            <person name="Shea T."/>
            <person name="Sisk P."/>
            <person name="Sykes S."/>
            <person name="Wortman J."/>
            <person name="Nusbaum C."/>
            <person name="Birren B."/>
        </authorList>
    </citation>
    <scope>NUCLEOTIDE SEQUENCE [LARGE SCALE GENOMIC DNA]</scope>
    <source>
        <strain evidence="3 4">CBS 617.96</strain>
    </source>
</reference>
<dbReference type="AlphaFoldDB" id="W9XXL8"/>
<feature type="compositionally biased region" description="Basic and acidic residues" evidence="1">
    <location>
        <begin position="182"/>
        <end position="194"/>
    </location>
</feature>
<keyword evidence="2" id="KW-1133">Transmembrane helix</keyword>
<dbReference type="HOGENOM" id="CLU_1372884_0_0_1"/>
<dbReference type="GeneID" id="19162646"/>
<gene>
    <name evidence="3" type="ORF">A1O1_07791</name>
</gene>
<name>W9XXL8_9EURO</name>
<evidence type="ECO:0000313" key="4">
    <source>
        <dbReference type="Proteomes" id="UP000019484"/>
    </source>
</evidence>
<keyword evidence="2" id="KW-0472">Membrane</keyword>
<keyword evidence="4" id="KW-1185">Reference proteome</keyword>
<evidence type="ECO:0000313" key="3">
    <source>
        <dbReference type="EMBL" id="EXJ81726.1"/>
    </source>
</evidence>
<evidence type="ECO:0000256" key="2">
    <source>
        <dbReference type="SAM" id="Phobius"/>
    </source>
</evidence>
<feature type="transmembrane region" description="Helical" evidence="2">
    <location>
        <begin position="20"/>
        <end position="37"/>
    </location>
</feature>
<proteinExistence type="predicted"/>
<feature type="compositionally biased region" description="Low complexity" evidence="1">
    <location>
        <begin position="127"/>
        <end position="142"/>
    </location>
</feature>
<organism evidence="3 4">
    <name type="scientific">Capronia coronata CBS 617.96</name>
    <dbReference type="NCBI Taxonomy" id="1182541"/>
    <lineage>
        <taxon>Eukaryota</taxon>
        <taxon>Fungi</taxon>
        <taxon>Dikarya</taxon>
        <taxon>Ascomycota</taxon>
        <taxon>Pezizomycotina</taxon>
        <taxon>Eurotiomycetes</taxon>
        <taxon>Chaetothyriomycetidae</taxon>
        <taxon>Chaetothyriales</taxon>
        <taxon>Herpotrichiellaceae</taxon>
        <taxon>Capronia</taxon>
    </lineage>
</organism>
<keyword evidence="2" id="KW-0812">Transmembrane</keyword>
<dbReference type="OrthoDB" id="4161738at2759"/>
<feature type="compositionally biased region" description="Basic and acidic residues" evidence="1">
    <location>
        <begin position="148"/>
        <end position="164"/>
    </location>
</feature>
<protein>
    <submittedName>
        <fullName evidence="3">Uncharacterized protein</fullName>
    </submittedName>
</protein>
<dbReference type="Proteomes" id="UP000019484">
    <property type="component" value="Unassembled WGS sequence"/>
</dbReference>
<accession>W9XXL8</accession>